<dbReference type="InterPro" id="IPR045547">
    <property type="entry name" value="bpX6"/>
</dbReference>
<dbReference type="AlphaFoldDB" id="A0A344UDY0"/>
<feature type="compositionally biased region" description="Polar residues" evidence="1">
    <location>
        <begin position="268"/>
        <end position="278"/>
    </location>
</feature>
<feature type="region of interest" description="Disordered" evidence="1">
    <location>
        <begin position="260"/>
        <end position="289"/>
    </location>
</feature>
<reference evidence="3 4" key="1">
    <citation type="submission" date="2018-05" db="EMBL/GenBank/DDBJ databases">
        <title>Genome sequencing, assembly and analysis of the novel insecticidal bacterium, Chromobacterium phragmitis.</title>
        <authorList>
            <person name="Sparks M.E."/>
            <person name="Blackburn M.B."/>
            <person name="Gundersen-Rindal D.E."/>
        </authorList>
    </citation>
    <scope>NUCLEOTIDE SEQUENCE [LARGE SCALE GENOMIC DNA]</scope>
    <source>
        <strain evidence="3">IIBBL 274-1</strain>
    </source>
</reference>
<proteinExistence type="predicted"/>
<evidence type="ECO:0000256" key="1">
    <source>
        <dbReference type="SAM" id="MobiDB-lite"/>
    </source>
</evidence>
<evidence type="ECO:0000313" key="4">
    <source>
        <dbReference type="Proteomes" id="UP000252038"/>
    </source>
</evidence>
<organism evidence="3 4">
    <name type="scientific">Chromobacterium phragmitis</name>
    <dbReference type="NCBI Taxonomy" id="2202141"/>
    <lineage>
        <taxon>Bacteria</taxon>
        <taxon>Pseudomonadati</taxon>
        <taxon>Pseudomonadota</taxon>
        <taxon>Betaproteobacteria</taxon>
        <taxon>Neisseriales</taxon>
        <taxon>Chromobacteriaceae</taxon>
        <taxon>Chromobacterium</taxon>
    </lineage>
</organism>
<gene>
    <name evidence="3" type="ORF">DK843_03595</name>
</gene>
<name>A0A344UDY0_9NEIS</name>
<protein>
    <recommendedName>
        <fullName evidence="2">MoxR-vWA-beta-propeller ternary system domain-containing protein</fullName>
    </recommendedName>
</protein>
<dbReference type="Proteomes" id="UP000252038">
    <property type="component" value="Chromosome"/>
</dbReference>
<dbReference type="RefSeq" id="WP_114072569.1">
    <property type="nucleotide sequence ID" value="NZ_CP029554.1"/>
</dbReference>
<dbReference type="SUPFAM" id="SSF69322">
    <property type="entry name" value="Tricorn protease domain 2"/>
    <property type="match status" value="1"/>
</dbReference>
<sequence length="971" mass="106684">MIETSVLGSEIRHPVLRGRAWLSGVWLPADRYDETERRQRILDNWHAGAAAYRFPEGDLLRYAAPMEQDCARVPGWPLQRVGRALCSARITADEYEKLPPADLWLVRGGQVQSLRLADAEVLKPGEWLDVSAFAIHAMYDCRVAERVLDQPLAAAQRDIRQLLGKQVPAASFEQKQFLHALQGEASAPPPSAPKAPVWRKPLIVAAVLGACLALGAFIASSGSDSGAAPGGAGSSSSNSAPHVLPWLMLIALAVRSWQKRQPPAPRKSSVSTQPSNPKQAGGAGSAGKPGAIAQAMIPARRAVARAMPQAWRDWLARAAMTSHLSGIMGRRQAAYMRQMLEMFENGRLQDALRHAIPLGGAGGSTGQAFGVPHVRQNLALGMKNGAAGPSMYFGDELSRHLRQLYRKSFEKLDREGNVDQAVFVLAELLQSHSEAIGYLEKHERYGQAAELALLWDMDAALIVRLMCKAGDLPRAMAVARRDNAFDQAIALLESRWPVAARQLREEWAQSLVDQGRWLDAAQAIWPMESMRERAIEWLLRAEEAGGSLAAEALVKRASLLPDSLDSQEARIQSIRDDKDRQPERTAVAHALLALSSHNKETRLLARALFNAWLVDQDGGLGRFSPQQLQRLLDIAQDPLLRADLPGKLPSPKPHPLSEKKEVSWISVPAAIGQPVSDIALLPDLRLLVAQGEAGVTLRDPRGKPLHRFPAPADSIVLADSGHIALAVIYRGDMLCVQRLDLVTREHRDLGIIAVDCFAAGFDGVGWTVGQGDAIRVLDTGHGLSRVLWQIDKLPGRAVRILRSPSCEQYELVDPDDKMVLWQYRLPGRRLESRGHVPVLEKKGDMSVIPSPWGSYRYFWMAWDEQDNPWLVSQHSGNDKDHGLALPPQMSGAALNVTLGQNSVAVAMRQENDACVLLARDGETYPDIAFSWPAGAHIRAKMQGDCWLMFDRFGRIAIMDMVRCYASMPTIA</sequence>
<evidence type="ECO:0000259" key="2">
    <source>
        <dbReference type="Pfam" id="PF19922"/>
    </source>
</evidence>
<dbReference type="Pfam" id="PF19922">
    <property type="entry name" value="bpX6"/>
    <property type="match status" value="1"/>
</dbReference>
<feature type="domain" description="MoxR-vWA-beta-propeller ternary system" evidence="2">
    <location>
        <begin position="11"/>
        <end position="180"/>
    </location>
</feature>
<accession>A0A344UDY0</accession>
<dbReference type="EMBL" id="CP029554">
    <property type="protein sequence ID" value="AXE33478.1"/>
    <property type="molecule type" value="Genomic_DNA"/>
</dbReference>
<dbReference type="KEGG" id="chrb:DK843_03595"/>
<evidence type="ECO:0000313" key="3">
    <source>
        <dbReference type="EMBL" id="AXE33478.1"/>
    </source>
</evidence>